<evidence type="ECO:0000256" key="1">
    <source>
        <dbReference type="ARBA" id="ARBA00022741"/>
    </source>
</evidence>
<dbReference type="InterPro" id="IPR027417">
    <property type="entry name" value="P-loop_NTPase"/>
</dbReference>
<keyword evidence="2" id="KW-0067">ATP-binding</keyword>
<dbReference type="InterPro" id="IPR033756">
    <property type="entry name" value="YlxH/NBP35"/>
</dbReference>
<accession>A0A927REQ6</accession>
<dbReference type="PANTHER" id="PTHR32309">
    <property type="entry name" value="TYROSINE-PROTEIN KINASE"/>
    <property type="match status" value="1"/>
</dbReference>
<dbReference type="Pfam" id="PF10609">
    <property type="entry name" value="ParA"/>
    <property type="match status" value="1"/>
</dbReference>
<dbReference type="CDD" id="cd05387">
    <property type="entry name" value="BY-kinase"/>
    <property type="match status" value="1"/>
</dbReference>
<protein>
    <submittedName>
        <fullName evidence="4">Mrp family chromosome partitioning ATPase</fullName>
    </submittedName>
</protein>
<keyword evidence="1" id="KW-0547">Nucleotide-binding</keyword>
<name>A0A927REQ6_9ACTN</name>
<dbReference type="GO" id="GO:0005524">
    <property type="term" value="F:ATP binding"/>
    <property type="evidence" value="ECO:0007669"/>
    <property type="project" value="UniProtKB-KW"/>
</dbReference>
<feature type="region of interest" description="Disordered" evidence="3">
    <location>
        <begin position="480"/>
        <end position="503"/>
    </location>
</feature>
<proteinExistence type="predicted"/>
<sequence length="503" mass="53095">MSTPLNVRAAVRTVRRPVGIIALSLCAGVGAAWAVTAQITPSYEARASLMVMAYTQDQPAEDDSPSRGDQNDDAPETSYDPALSQATVRTVARLAESARIGQATSVQAGLRASEVVGHIRADYEPGVQIMNLTTDAPTAHKAAAIANAASIVLRQQVASGELLGRRGTLYAQPLDRATPPDVPTTPKPLLNLLLGGLLGLFAGIGFLSLRNTLDDTLRSTDQIESELQVGILATLPQVRRRHRRDGAMPALRRRQVAASVRAAVAALAPFTDTPDRRILITSAHQDDGKTFVSALLSLALAEQYYRVTLIEGDLRNPTLGDHFPGRSEHKLQELLPDPEPLLSSPGPLRTVPADAAEPEISRSLFRSPAFRGLLAATRNHSDILVVNGPPVLAGADVAALSEECDAAILVVRAGTTGAADARRAVQVLRRLDLPIAGVVVVDAIDAGRRVRRVDDLSYTMASLGTPAAAAAPVGAPKHAYAEADPGRGTATAGLDDPTLTIRR</sequence>
<feature type="region of interest" description="Disordered" evidence="3">
    <location>
        <begin position="57"/>
        <end position="83"/>
    </location>
</feature>
<evidence type="ECO:0000313" key="4">
    <source>
        <dbReference type="EMBL" id="MBE1612454.1"/>
    </source>
</evidence>
<keyword evidence="5" id="KW-1185">Reference proteome</keyword>
<dbReference type="AlphaFoldDB" id="A0A927REQ6"/>
<gene>
    <name evidence="4" type="ORF">HEB94_009302</name>
</gene>
<dbReference type="SUPFAM" id="SSF52540">
    <property type="entry name" value="P-loop containing nucleoside triphosphate hydrolases"/>
    <property type="match status" value="1"/>
</dbReference>
<reference evidence="4" key="1">
    <citation type="submission" date="2020-10" db="EMBL/GenBank/DDBJ databases">
        <title>Sequencing the genomes of 1000 actinobacteria strains.</title>
        <authorList>
            <person name="Klenk H.-P."/>
        </authorList>
    </citation>
    <scope>NUCLEOTIDE SEQUENCE</scope>
    <source>
        <strain evidence="4">DSM 45354</strain>
    </source>
</reference>
<evidence type="ECO:0000256" key="2">
    <source>
        <dbReference type="ARBA" id="ARBA00022840"/>
    </source>
</evidence>
<dbReference type="InterPro" id="IPR005702">
    <property type="entry name" value="Wzc-like_C"/>
</dbReference>
<dbReference type="Proteomes" id="UP000638648">
    <property type="component" value="Unassembled WGS sequence"/>
</dbReference>
<dbReference type="RefSeq" id="WP_192755498.1">
    <property type="nucleotide sequence ID" value="NZ_BAABJL010000194.1"/>
</dbReference>
<organism evidence="4 5">
    <name type="scientific">Actinopolymorpha pittospori</name>
    <dbReference type="NCBI Taxonomy" id="648752"/>
    <lineage>
        <taxon>Bacteria</taxon>
        <taxon>Bacillati</taxon>
        <taxon>Actinomycetota</taxon>
        <taxon>Actinomycetes</taxon>
        <taxon>Propionibacteriales</taxon>
        <taxon>Actinopolymorphaceae</taxon>
        <taxon>Actinopolymorpha</taxon>
    </lineage>
</organism>
<dbReference type="InterPro" id="IPR050445">
    <property type="entry name" value="Bact_polysacc_biosynth/exp"/>
</dbReference>
<dbReference type="Gene3D" id="3.40.50.300">
    <property type="entry name" value="P-loop containing nucleotide triphosphate hydrolases"/>
    <property type="match status" value="1"/>
</dbReference>
<evidence type="ECO:0000256" key="3">
    <source>
        <dbReference type="SAM" id="MobiDB-lite"/>
    </source>
</evidence>
<dbReference type="EMBL" id="JADBEM010000001">
    <property type="protein sequence ID" value="MBE1612454.1"/>
    <property type="molecule type" value="Genomic_DNA"/>
</dbReference>
<evidence type="ECO:0000313" key="5">
    <source>
        <dbReference type="Proteomes" id="UP000638648"/>
    </source>
</evidence>
<dbReference type="PANTHER" id="PTHR32309:SF13">
    <property type="entry name" value="FERRIC ENTEROBACTIN TRANSPORT PROTEIN FEPE"/>
    <property type="match status" value="1"/>
</dbReference>
<comment type="caution">
    <text evidence="4">The sequence shown here is derived from an EMBL/GenBank/DDBJ whole genome shotgun (WGS) entry which is preliminary data.</text>
</comment>